<keyword evidence="3" id="KW-1185">Reference proteome</keyword>
<keyword evidence="1" id="KW-0472">Membrane</keyword>
<accession>A0ABM5P824</accession>
<dbReference type="PROSITE" id="PS51257">
    <property type="entry name" value="PROKAR_LIPOPROTEIN"/>
    <property type="match status" value="1"/>
</dbReference>
<evidence type="ECO:0000256" key="1">
    <source>
        <dbReference type="SAM" id="Phobius"/>
    </source>
</evidence>
<dbReference type="Proteomes" id="UP000018934">
    <property type="component" value="Chromosome"/>
</dbReference>
<protein>
    <recommendedName>
        <fullName evidence="4">Holin-like toxin</fullName>
    </recommendedName>
</protein>
<evidence type="ECO:0000313" key="2">
    <source>
        <dbReference type="EMBL" id="AHF10665.1"/>
    </source>
</evidence>
<gene>
    <name evidence="2" type="ORF">DEHRE_11820</name>
</gene>
<organism evidence="2 3">
    <name type="scientific">Dehalobacter restrictus (strain DSM 9455 / PER-K23)</name>
    <dbReference type="NCBI Taxonomy" id="871738"/>
    <lineage>
        <taxon>Bacteria</taxon>
        <taxon>Bacillati</taxon>
        <taxon>Bacillota</taxon>
        <taxon>Clostridia</taxon>
        <taxon>Eubacteriales</taxon>
        <taxon>Desulfitobacteriaceae</taxon>
        <taxon>Dehalobacter</taxon>
    </lineage>
</organism>
<keyword evidence="1" id="KW-1133">Transmembrane helix</keyword>
<name>A0ABM5P824_DEHRP</name>
<dbReference type="EMBL" id="CP007033">
    <property type="protein sequence ID" value="AHF10665.1"/>
    <property type="molecule type" value="Genomic_DNA"/>
</dbReference>
<evidence type="ECO:0000313" key="3">
    <source>
        <dbReference type="Proteomes" id="UP000018934"/>
    </source>
</evidence>
<feature type="transmembrane region" description="Helical" evidence="1">
    <location>
        <begin position="6"/>
        <end position="29"/>
    </location>
</feature>
<reference evidence="2 3" key="1">
    <citation type="journal article" date="2013" name="Stand. Genomic Sci.">
        <title>Complete genome sequence of Dehalobacter restrictus PER-K23(T.).</title>
        <authorList>
            <person name="Kruse T."/>
            <person name="Maillard J."/>
            <person name="Goodwin L."/>
            <person name="Woyke T."/>
            <person name="Teshima H."/>
            <person name="Bruce D."/>
            <person name="Detter C."/>
            <person name="Tapia R."/>
            <person name="Han C."/>
            <person name="Huntemann M."/>
            <person name="Wei C.L."/>
            <person name="Han J."/>
            <person name="Chen A."/>
            <person name="Kyrpides N."/>
            <person name="Szeto E."/>
            <person name="Markowitz V."/>
            <person name="Ivanova N."/>
            <person name="Pagani I."/>
            <person name="Pati A."/>
            <person name="Pitluck S."/>
            <person name="Nolan M."/>
            <person name="Holliger C."/>
            <person name="Smidt H."/>
        </authorList>
    </citation>
    <scope>NUCLEOTIDE SEQUENCE [LARGE SCALE GENOMIC DNA]</scope>
    <source>
        <strain evidence="3">DSM 9455</strain>
    </source>
</reference>
<sequence>MTKLYQTMMIIFGSCSLLVSLIALIIQIIKLCI</sequence>
<evidence type="ECO:0008006" key="4">
    <source>
        <dbReference type="Google" id="ProtNLM"/>
    </source>
</evidence>
<keyword evidence="1" id="KW-0812">Transmembrane</keyword>
<proteinExistence type="predicted"/>